<dbReference type="Proteomes" id="UP000242875">
    <property type="component" value="Unassembled WGS sequence"/>
</dbReference>
<proteinExistence type="predicted"/>
<dbReference type="InterPro" id="IPR002347">
    <property type="entry name" value="SDR_fam"/>
</dbReference>
<dbReference type="CDD" id="cd05325">
    <property type="entry name" value="carb_red_sniffer_like_SDR_c"/>
    <property type="match status" value="1"/>
</dbReference>
<keyword evidence="2" id="KW-1185">Reference proteome</keyword>
<dbReference type="PRINTS" id="PR00081">
    <property type="entry name" value="GDHRDH"/>
</dbReference>
<dbReference type="Gene3D" id="3.40.50.720">
    <property type="entry name" value="NAD(P)-binding Rossmann-like Domain"/>
    <property type="match status" value="1"/>
</dbReference>
<dbReference type="GO" id="GO:0016616">
    <property type="term" value="F:oxidoreductase activity, acting on the CH-OH group of donors, NAD or NADP as acceptor"/>
    <property type="evidence" value="ECO:0007669"/>
    <property type="project" value="TreeGrafter"/>
</dbReference>
<dbReference type="OrthoDB" id="9876299at2759"/>
<organism evidence="1 2">
    <name type="scientific">Bifiguratus adelaidae</name>
    <dbReference type="NCBI Taxonomy" id="1938954"/>
    <lineage>
        <taxon>Eukaryota</taxon>
        <taxon>Fungi</taxon>
        <taxon>Fungi incertae sedis</taxon>
        <taxon>Mucoromycota</taxon>
        <taxon>Mucoromycotina</taxon>
        <taxon>Endogonomycetes</taxon>
        <taxon>Endogonales</taxon>
        <taxon>Endogonales incertae sedis</taxon>
        <taxon>Bifiguratus</taxon>
    </lineage>
</organism>
<dbReference type="SUPFAM" id="SSF51735">
    <property type="entry name" value="NAD(P)-binding Rossmann-fold domains"/>
    <property type="match status" value="1"/>
</dbReference>
<dbReference type="InterPro" id="IPR052184">
    <property type="entry name" value="SDR_enzymes"/>
</dbReference>
<name>A0A261Y6Y6_9FUNG</name>
<dbReference type="EMBL" id="MVBO01000004">
    <property type="protein sequence ID" value="OZJ06365.1"/>
    <property type="molecule type" value="Genomic_DNA"/>
</dbReference>
<evidence type="ECO:0008006" key="3">
    <source>
        <dbReference type="Google" id="ProtNLM"/>
    </source>
</evidence>
<evidence type="ECO:0000313" key="2">
    <source>
        <dbReference type="Proteomes" id="UP000242875"/>
    </source>
</evidence>
<dbReference type="AlphaFoldDB" id="A0A261Y6Y6"/>
<accession>A0A261Y6Y6</accession>
<comment type="caution">
    <text evidence="1">The sequence shown here is derived from an EMBL/GenBank/DDBJ whole genome shotgun (WGS) entry which is preliminary data.</text>
</comment>
<dbReference type="PANTHER" id="PTHR45458:SF3">
    <property type="entry name" value="CHAIN DEHYDROGENASE (ATSC), PUTATIVE-RELATED"/>
    <property type="match status" value="1"/>
</dbReference>
<gene>
    <name evidence="1" type="ORF">BZG36_00753</name>
</gene>
<sequence>MSSYVVTGASRGIGLEFVRQLSDHPSNTVIAVVRNKSNIPHLAPLLARANVHAVQADVTSPEQLAEAAVEVGQITGGSLDVLIANAGISEKGAGVTLAQPGLDQRELGKAMVNMFEWNTVSAVWTNNAFLPLLRRGKQKKIIDTSSGLGDVEFTKKTNTSGMAPYSISKAALSFAVLKYAIELQPEGFTVVAISPGLVDTSSTKDTPPPTEEEMKQFAVVAETWAAAYPNWDRKPISVEESVRCQLQTIEAIGPQDNGRFMSHHNDDQWY</sequence>
<evidence type="ECO:0000313" key="1">
    <source>
        <dbReference type="EMBL" id="OZJ06365.1"/>
    </source>
</evidence>
<dbReference type="Pfam" id="PF00106">
    <property type="entry name" value="adh_short"/>
    <property type="match status" value="1"/>
</dbReference>
<dbReference type="InterPro" id="IPR036291">
    <property type="entry name" value="NAD(P)-bd_dom_sf"/>
</dbReference>
<reference evidence="1 2" key="1">
    <citation type="journal article" date="2017" name="Mycologia">
        <title>Bifiguratus adelaidae, gen. et sp. nov., a new member of Mucoromycotina in endophytic and soil-dwelling habitats.</title>
        <authorList>
            <person name="Torres-Cruz T.J."/>
            <person name="Billingsley Tobias T.L."/>
            <person name="Almatruk M."/>
            <person name="Hesse C."/>
            <person name="Kuske C.R."/>
            <person name="Desiro A."/>
            <person name="Benucci G.M."/>
            <person name="Bonito G."/>
            <person name="Stajich J.E."/>
            <person name="Dunlap C."/>
            <person name="Arnold A.E."/>
            <person name="Porras-Alfaro A."/>
        </authorList>
    </citation>
    <scope>NUCLEOTIDE SEQUENCE [LARGE SCALE GENOMIC DNA]</scope>
    <source>
        <strain evidence="1 2">AZ0501</strain>
    </source>
</reference>
<protein>
    <recommendedName>
        <fullName evidence="3">NAD(P)-binding protein</fullName>
    </recommendedName>
</protein>
<dbReference type="PANTHER" id="PTHR45458">
    <property type="entry name" value="SHORT-CHAIN DEHYDROGENASE/REDUCTASE SDR"/>
    <property type="match status" value="1"/>
</dbReference>